<protein>
    <submittedName>
        <fullName evidence="1">Uncharacterized protein</fullName>
    </submittedName>
</protein>
<dbReference type="Proteomes" id="UP000620559">
    <property type="component" value="Unassembled WGS sequence"/>
</dbReference>
<gene>
    <name evidence="1" type="ORF">IQ247_13150</name>
</gene>
<reference evidence="1" key="1">
    <citation type="submission" date="2020-10" db="EMBL/GenBank/DDBJ databases">
        <authorList>
            <person name="Castelo-Branco R."/>
            <person name="Eusebio N."/>
            <person name="Adriana R."/>
            <person name="Vieira A."/>
            <person name="Brugerolle De Fraissinette N."/>
            <person name="Rezende De Castro R."/>
            <person name="Schneider M.P."/>
            <person name="Vasconcelos V."/>
            <person name="Leao P.N."/>
        </authorList>
    </citation>
    <scope>NUCLEOTIDE SEQUENCE</scope>
    <source>
        <strain evidence="1">LEGE 06105</strain>
    </source>
</reference>
<evidence type="ECO:0000313" key="2">
    <source>
        <dbReference type="Proteomes" id="UP000620559"/>
    </source>
</evidence>
<dbReference type="EMBL" id="JADEWL010000037">
    <property type="protein sequence ID" value="MBE9213602.1"/>
    <property type="molecule type" value="Genomic_DNA"/>
</dbReference>
<sequence length="59" mass="6626">MPSSLLTPTSFLFVRNAGLDVSTALNQLNRSLEAYIDNSGVAENIYENHLARFLKPWET</sequence>
<keyword evidence="2" id="KW-1185">Reference proteome</keyword>
<organism evidence="1 2">
    <name type="scientific">Plectonema cf. radiosum LEGE 06105</name>
    <dbReference type="NCBI Taxonomy" id="945769"/>
    <lineage>
        <taxon>Bacteria</taxon>
        <taxon>Bacillati</taxon>
        <taxon>Cyanobacteriota</taxon>
        <taxon>Cyanophyceae</taxon>
        <taxon>Oscillatoriophycideae</taxon>
        <taxon>Oscillatoriales</taxon>
        <taxon>Microcoleaceae</taxon>
        <taxon>Plectonema</taxon>
    </lineage>
</organism>
<accession>A0A8J7F2D3</accession>
<comment type="caution">
    <text evidence="1">The sequence shown here is derived from an EMBL/GenBank/DDBJ whole genome shotgun (WGS) entry which is preliminary data.</text>
</comment>
<proteinExistence type="predicted"/>
<dbReference type="AlphaFoldDB" id="A0A8J7F2D3"/>
<name>A0A8J7F2D3_9CYAN</name>
<dbReference type="RefSeq" id="WP_193920670.1">
    <property type="nucleotide sequence ID" value="NZ_JADEWL010000037.1"/>
</dbReference>
<evidence type="ECO:0000313" key="1">
    <source>
        <dbReference type="EMBL" id="MBE9213602.1"/>
    </source>
</evidence>